<proteinExistence type="predicted"/>
<dbReference type="Pfam" id="PF11860">
    <property type="entry name" value="Muramidase"/>
    <property type="match status" value="1"/>
</dbReference>
<dbReference type="EMBL" id="PDDY01000004">
    <property type="protein sequence ID" value="PEH36750.1"/>
    <property type="molecule type" value="Genomic_DNA"/>
</dbReference>
<feature type="region of interest" description="Disordered" evidence="1">
    <location>
        <begin position="141"/>
        <end position="198"/>
    </location>
</feature>
<evidence type="ECO:0000256" key="1">
    <source>
        <dbReference type="SAM" id="MobiDB-lite"/>
    </source>
</evidence>
<dbReference type="SMART" id="SM00257">
    <property type="entry name" value="LysM"/>
    <property type="match status" value="1"/>
</dbReference>
<dbReference type="Pfam" id="PF01476">
    <property type="entry name" value="LysM"/>
    <property type="match status" value="1"/>
</dbReference>
<protein>
    <recommendedName>
        <fullName evidence="2">LysM domain-containing protein</fullName>
    </recommendedName>
</protein>
<dbReference type="InterPro" id="IPR036779">
    <property type="entry name" value="LysM_dom_sf"/>
</dbReference>
<evidence type="ECO:0000313" key="3">
    <source>
        <dbReference type="EMBL" id="PEH36750.1"/>
    </source>
</evidence>
<dbReference type="CDD" id="cd00118">
    <property type="entry name" value="LysM"/>
    <property type="match status" value="1"/>
</dbReference>
<accession>A0A2A7S0I6</accession>
<dbReference type="Gene3D" id="3.10.350.10">
    <property type="entry name" value="LysM domain"/>
    <property type="match status" value="1"/>
</dbReference>
<evidence type="ECO:0000313" key="4">
    <source>
        <dbReference type="Proteomes" id="UP000220629"/>
    </source>
</evidence>
<dbReference type="SUPFAM" id="SSF54106">
    <property type="entry name" value="LysM domain"/>
    <property type="match status" value="1"/>
</dbReference>
<dbReference type="AlphaFoldDB" id="A0A2A7S0I6"/>
<reference evidence="4" key="1">
    <citation type="submission" date="2017-09" db="EMBL/GenBank/DDBJ databases">
        <title>FDA dAtabase for Regulatory Grade micrObial Sequences (FDA-ARGOS): Supporting development and validation of Infectious Disease Dx tests.</title>
        <authorList>
            <person name="Minogue T."/>
            <person name="Wolcott M."/>
            <person name="Wasieloski L."/>
            <person name="Aguilar W."/>
            <person name="Moore D."/>
            <person name="Tallon L."/>
            <person name="Sadzewicz L."/>
            <person name="Ott S."/>
            <person name="Zhao X."/>
            <person name="Nagaraj S."/>
            <person name="Vavikolanu K."/>
            <person name="Aluvathingal J."/>
            <person name="Nadendla S."/>
            <person name="Sichtig H."/>
        </authorList>
    </citation>
    <scope>NUCLEOTIDE SEQUENCE [LARGE SCALE GENOMIC DNA]</scope>
    <source>
        <strain evidence="4">FDAARGOS_390</strain>
    </source>
</reference>
<dbReference type="Proteomes" id="UP000220629">
    <property type="component" value="Unassembled WGS sequence"/>
</dbReference>
<dbReference type="PROSITE" id="PS51782">
    <property type="entry name" value="LYSM"/>
    <property type="match status" value="1"/>
</dbReference>
<feature type="compositionally biased region" description="Polar residues" evidence="1">
    <location>
        <begin position="183"/>
        <end position="198"/>
    </location>
</feature>
<evidence type="ECO:0000259" key="2">
    <source>
        <dbReference type="PROSITE" id="PS51782"/>
    </source>
</evidence>
<dbReference type="RefSeq" id="WP_098153535.1">
    <property type="nucleotide sequence ID" value="NZ_CADEQH010000014.1"/>
</dbReference>
<feature type="compositionally biased region" description="Basic and acidic residues" evidence="1">
    <location>
        <begin position="142"/>
        <end position="154"/>
    </location>
</feature>
<comment type="caution">
    <text evidence="3">The sequence shown here is derived from an EMBL/GenBank/DDBJ whole genome shotgun (WGS) entry which is preliminary data.</text>
</comment>
<feature type="domain" description="LysM" evidence="2">
    <location>
        <begin position="6"/>
        <end position="50"/>
    </location>
</feature>
<dbReference type="InterPro" id="IPR018392">
    <property type="entry name" value="LysM"/>
</dbReference>
<sequence>MTDDASTYTVKPNDTLSGIAKTKGVPWTEIAKLNDIHDPRALRVGTRLRMPAKSGKFNANTLDAEHNPLPDAAYKIRCGEREICGRTSKAGQLAEFVPDFAGQTVEIFFQKLSGEWKKVYETVSEDVNKLVTLVSPRLKIKTQTEAHPQDDKAQHAPPQPRPKAPAAGDQTDSSFGPGKGVKKQQTNDAGGATNTKVTSDDASLDEFLDKYTGDPITEADFADAAKQLGCKVNVIKAVHETEVRGGSFTTVDGRKVPTILYERHYFYRLTGGKYWDTNPDLSYPVGYYQAKTKYIKKKMSLKGEDGKQHDVDVWVHFSKKKDKGHEDEAETATELVDDGVLTKERDMYGTFSYRRLRKAYRLDSSAALKSCSWGAFQIMGANYSMVGYGSVEEMVREMSKSERAHLKAFVAFVKASPALVKAVKDEDFTAFAKGYNGSGYKDNKYDSKMKSNFDKFEKFDAAKKGTK</sequence>
<organism evidence="3 4">
    <name type="scientific">Burkholderia gladioli</name>
    <name type="common">Pseudomonas marginata</name>
    <name type="synonym">Phytomonas marginata</name>
    <dbReference type="NCBI Taxonomy" id="28095"/>
    <lineage>
        <taxon>Bacteria</taxon>
        <taxon>Pseudomonadati</taxon>
        <taxon>Pseudomonadota</taxon>
        <taxon>Betaproteobacteria</taxon>
        <taxon>Burkholderiales</taxon>
        <taxon>Burkholderiaceae</taxon>
        <taxon>Burkholderia</taxon>
    </lineage>
</organism>
<dbReference type="InterPro" id="IPR024408">
    <property type="entry name" value="Muramidase"/>
</dbReference>
<name>A0A2A7S0I6_BURGA</name>
<gene>
    <name evidence="3" type="ORF">CRM94_19270</name>
</gene>